<evidence type="ECO:0000313" key="3">
    <source>
        <dbReference type="Proteomes" id="UP001204445"/>
    </source>
</evidence>
<keyword evidence="1" id="KW-1133">Transmembrane helix</keyword>
<feature type="transmembrane region" description="Helical" evidence="1">
    <location>
        <begin position="7"/>
        <end position="26"/>
    </location>
</feature>
<comment type="caution">
    <text evidence="2">The sequence shown here is derived from an EMBL/GenBank/DDBJ whole genome shotgun (WGS) entry which is preliminary data.</text>
</comment>
<keyword evidence="1" id="KW-0812">Transmembrane</keyword>
<feature type="transmembrane region" description="Helical" evidence="1">
    <location>
        <begin position="66"/>
        <end position="86"/>
    </location>
</feature>
<keyword evidence="3" id="KW-1185">Reference proteome</keyword>
<feature type="transmembrane region" description="Helical" evidence="1">
    <location>
        <begin position="98"/>
        <end position="120"/>
    </location>
</feature>
<sequence>MNLFQNGRLWLGFLIPFLAVGLPYWLLPYDRVNVPDALLTPGLALVAFAALVLCACRLTSFWKATWIAAAAVPAVVMARVLVEGLMAPTSHNLWPLELIIALPVGFVPALAGAIVGGLFVRLNTGR</sequence>
<dbReference type="Proteomes" id="UP001204445">
    <property type="component" value="Unassembled WGS sequence"/>
</dbReference>
<organism evidence="2 3">
    <name type="scientific">Methylohalomonas lacus</name>
    <dbReference type="NCBI Taxonomy" id="398773"/>
    <lineage>
        <taxon>Bacteria</taxon>
        <taxon>Pseudomonadati</taxon>
        <taxon>Pseudomonadota</taxon>
        <taxon>Gammaproteobacteria</taxon>
        <taxon>Methylohalomonadales</taxon>
        <taxon>Methylohalomonadaceae</taxon>
        <taxon>Methylohalomonas</taxon>
    </lineage>
</organism>
<evidence type="ECO:0000256" key="1">
    <source>
        <dbReference type="SAM" id="Phobius"/>
    </source>
</evidence>
<dbReference type="AlphaFoldDB" id="A0AAE3L1Z4"/>
<accession>A0AAE3L1Z4</accession>
<dbReference type="RefSeq" id="WP_259055694.1">
    <property type="nucleotide sequence ID" value="NZ_JANUCT010000011.1"/>
</dbReference>
<name>A0AAE3L1Z4_9GAMM</name>
<reference evidence="2" key="1">
    <citation type="submission" date="2022-08" db="EMBL/GenBank/DDBJ databases">
        <title>Genomic Encyclopedia of Type Strains, Phase III (KMG-III): the genomes of soil and plant-associated and newly described type strains.</title>
        <authorList>
            <person name="Whitman W."/>
        </authorList>
    </citation>
    <scope>NUCLEOTIDE SEQUENCE</scope>
    <source>
        <strain evidence="2">HMT 1</strain>
    </source>
</reference>
<feature type="transmembrane region" description="Helical" evidence="1">
    <location>
        <begin position="38"/>
        <end position="59"/>
    </location>
</feature>
<proteinExistence type="predicted"/>
<protein>
    <submittedName>
        <fullName evidence="2">Uncharacterized protein</fullName>
    </submittedName>
</protein>
<dbReference type="EMBL" id="JANUCT010000011">
    <property type="protein sequence ID" value="MCS3903731.1"/>
    <property type="molecule type" value="Genomic_DNA"/>
</dbReference>
<evidence type="ECO:0000313" key="2">
    <source>
        <dbReference type="EMBL" id="MCS3903731.1"/>
    </source>
</evidence>
<gene>
    <name evidence="2" type="ORF">J2T55_001762</name>
</gene>
<keyword evidence="1" id="KW-0472">Membrane</keyword>